<dbReference type="PANTHER" id="PTHR33452">
    <property type="entry name" value="OXIDOREDUCTASE CATD-RELATED"/>
    <property type="match status" value="1"/>
</dbReference>
<evidence type="ECO:0000256" key="5">
    <source>
        <dbReference type="ARBA" id="ARBA00022989"/>
    </source>
</evidence>
<dbReference type="Proteomes" id="UP000198785">
    <property type="component" value="Unassembled WGS sequence"/>
</dbReference>
<keyword evidence="5 7" id="KW-1133">Transmembrane helix</keyword>
<comment type="similarity">
    <text evidence="2">Belongs to the DoxX family.</text>
</comment>
<keyword evidence="4 7" id="KW-0812">Transmembrane</keyword>
<dbReference type="RefSeq" id="WP_093363680.1">
    <property type="nucleotide sequence ID" value="NZ_FOZZ01000002.1"/>
</dbReference>
<evidence type="ECO:0000256" key="7">
    <source>
        <dbReference type="SAM" id="Phobius"/>
    </source>
</evidence>
<accession>A0A1I6Q4X9</accession>
<evidence type="ECO:0000313" key="9">
    <source>
        <dbReference type="Proteomes" id="UP000198785"/>
    </source>
</evidence>
<gene>
    <name evidence="8" type="ORF">SAMN05660206_102117</name>
</gene>
<dbReference type="AlphaFoldDB" id="A0A1I6Q4X9"/>
<dbReference type="GO" id="GO:0005886">
    <property type="term" value="C:plasma membrane"/>
    <property type="evidence" value="ECO:0007669"/>
    <property type="project" value="UniProtKB-SubCell"/>
</dbReference>
<evidence type="ECO:0000256" key="4">
    <source>
        <dbReference type="ARBA" id="ARBA00022692"/>
    </source>
</evidence>
<organism evidence="8 9">
    <name type="scientific">Sphingobacterium wenxiniae</name>
    <dbReference type="NCBI Taxonomy" id="683125"/>
    <lineage>
        <taxon>Bacteria</taxon>
        <taxon>Pseudomonadati</taxon>
        <taxon>Bacteroidota</taxon>
        <taxon>Sphingobacteriia</taxon>
        <taxon>Sphingobacteriales</taxon>
        <taxon>Sphingobacteriaceae</taxon>
        <taxon>Sphingobacterium</taxon>
    </lineage>
</organism>
<evidence type="ECO:0000256" key="1">
    <source>
        <dbReference type="ARBA" id="ARBA00004651"/>
    </source>
</evidence>
<dbReference type="STRING" id="683125.SAMN05660206_102117"/>
<evidence type="ECO:0000256" key="2">
    <source>
        <dbReference type="ARBA" id="ARBA00006679"/>
    </source>
</evidence>
<comment type="subcellular location">
    <subcellularLocation>
        <location evidence="1">Cell membrane</location>
        <topology evidence="1">Multi-pass membrane protein</topology>
    </subcellularLocation>
</comment>
<proteinExistence type="inferred from homology"/>
<keyword evidence="9" id="KW-1185">Reference proteome</keyword>
<reference evidence="8 9" key="1">
    <citation type="submission" date="2016-10" db="EMBL/GenBank/DDBJ databases">
        <authorList>
            <person name="de Groot N.N."/>
        </authorList>
    </citation>
    <scope>NUCLEOTIDE SEQUENCE [LARGE SCALE GENOMIC DNA]</scope>
    <source>
        <strain evidence="8 9">DSM 22789</strain>
    </source>
</reference>
<dbReference type="EMBL" id="FOZZ01000002">
    <property type="protein sequence ID" value="SFS47375.1"/>
    <property type="molecule type" value="Genomic_DNA"/>
</dbReference>
<evidence type="ECO:0000256" key="6">
    <source>
        <dbReference type="ARBA" id="ARBA00023136"/>
    </source>
</evidence>
<name>A0A1I6Q4X9_9SPHI</name>
<feature type="transmembrane region" description="Helical" evidence="7">
    <location>
        <begin position="111"/>
        <end position="131"/>
    </location>
</feature>
<dbReference type="PANTHER" id="PTHR33452:SF1">
    <property type="entry name" value="INNER MEMBRANE PROTEIN YPHA-RELATED"/>
    <property type="match status" value="1"/>
</dbReference>
<dbReference type="OrthoDB" id="9813193at2"/>
<feature type="transmembrane region" description="Helical" evidence="7">
    <location>
        <begin position="84"/>
        <end position="105"/>
    </location>
</feature>
<keyword evidence="6 7" id="KW-0472">Membrane</keyword>
<feature type="transmembrane region" description="Helical" evidence="7">
    <location>
        <begin position="53"/>
        <end position="77"/>
    </location>
</feature>
<dbReference type="InterPro" id="IPR051907">
    <property type="entry name" value="DoxX-like_oxidoreductase"/>
</dbReference>
<feature type="transmembrane region" description="Helical" evidence="7">
    <location>
        <begin position="12"/>
        <end position="33"/>
    </location>
</feature>
<dbReference type="InterPro" id="IPR032808">
    <property type="entry name" value="DoxX"/>
</dbReference>
<keyword evidence="3" id="KW-1003">Cell membrane</keyword>
<sequence>MIKRFFLSVNKGTSTSNLTALVLRLGFGILMIPKHGYAKLVGFNELKGQFVDFMGLGSTLSLGLAVFAEFFCSILLVLGLFTRFAALSLLITSLVILSVHDWQIFGKYELGTAFFIGYLAILIQGPGKYSLDYLIFKKGR</sequence>
<evidence type="ECO:0000313" key="8">
    <source>
        <dbReference type="EMBL" id="SFS47375.1"/>
    </source>
</evidence>
<protein>
    <submittedName>
        <fullName evidence="8">Putative oxidoreductase</fullName>
    </submittedName>
</protein>
<dbReference type="Pfam" id="PF07681">
    <property type="entry name" value="DoxX"/>
    <property type="match status" value="1"/>
</dbReference>
<evidence type="ECO:0000256" key="3">
    <source>
        <dbReference type="ARBA" id="ARBA00022475"/>
    </source>
</evidence>